<evidence type="ECO:0000313" key="2">
    <source>
        <dbReference type="Proteomes" id="UP000589036"/>
    </source>
</evidence>
<name>A0A852TZB2_9ACTN</name>
<keyword evidence="2" id="KW-1185">Reference proteome</keyword>
<proteinExistence type="predicted"/>
<accession>A0A852TZB2</accession>
<dbReference type="Pfam" id="PF04075">
    <property type="entry name" value="F420H2_quin_red"/>
    <property type="match status" value="1"/>
</dbReference>
<dbReference type="GO" id="GO:0016491">
    <property type="term" value="F:oxidoreductase activity"/>
    <property type="evidence" value="ECO:0007669"/>
    <property type="project" value="InterPro"/>
</dbReference>
<gene>
    <name evidence="1" type="ORF">HDA32_003795</name>
</gene>
<dbReference type="AlphaFoldDB" id="A0A852TZB2"/>
<evidence type="ECO:0000313" key="1">
    <source>
        <dbReference type="EMBL" id="NYE48675.1"/>
    </source>
</evidence>
<comment type="caution">
    <text evidence="1">The sequence shown here is derived from an EMBL/GenBank/DDBJ whole genome shotgun (WGS) entry which is preliminary data.</text>
</comment>
<sequence length="145" mass="15985">MTRLRRTANAVIGGFLKYGYGPPEMHLLTTRGAKSGFLRTTPVSLVENSRGRFLVAPYGPVGWVHNIRKDGFATLRRGGWIELISVQEVSSERAGPVLREYLDHPRAVVVGPHFDLGPDSSEADYVEAAGGHPVFEIVRSTMIRI</sequence>
<reference evidence="1 2" key="1">
    <citation type="submission" date="2020-07" db="EMBL/GenBank/DDBJ databases">
        <title>Sequencing the genomes of 1000 actinobacteria strains.</title>
        <authorList>
            <person name="Klenk H.-P."/>
        </authorList>
    </citation>
    <scope>NUCLEOTIDE SEQUENCE [LARGE SCALE GENOMIC DNA]</scope>
    <source>
        <strain evidence="1 2">CXB654</strain>
    </source>
</reference>
<dbReference type="Gene3D" id="2.30.110.10">
    <property type="entry name" value="Electron Transport, Fmn-binding Protein, Chain A"/>
    <property type="match status" value="1"/>
</dbReference>
<dbReference type="InterPro" id="IPR004378">
    <property type="entry name" value="F420H2_quin_Rdtase"/>
</dbReference>
<dbReference type="EMBL" id="JACCCC010000001">
    <property type="protein sequence ID" value="NYE48675.1"/>
    <property type="molecule type" value="Genomic_DNA"/>
</dbReference>
<organism evidence="1 2">
    <name type="scientific">Spinactinospora alkalitolerans</name>
    <dbReference type="NCBI Taxonomy" id="687207"/>
    <lineage>
        <taxon>Bacteria</taxon>
        <taxon>Bacillati</taxon>
        <taxon>Actinomycetota</taxon>
        <taxon>Actinomycetes</taxon>
        <taxon>Streptosporangiales</taxon>
        <taxon>Nocardiopsidaceae</taxon>
        <taxon>Spinactinospora</taxon>
    </lineage>
</organism>
<dbReference type="Proteomes" id="UP000589036">
    <property type="component" value="Unassembled WGS sequence"/>
</dbReference>
<protein>
    <submittedName>
        <fullName evidence="1">Deazaflavin-dependent oxidoreductase (Nitroreductase family)</fullName>
    </submittedName>
</protein>
<dbReference type="InterPro" id="IPR012349">
    <property type="entry name" value="Split_barrel_FMN-bd"/>
</dbReference>